<dbReference type="Pfam" id="PF08263">
    <property type="entry name" value="LRRNT_2"/>
    <property type="match status" value="1"/>
</dbReference>
<keyword evidence="6" id="KW-0677">Repeat</keyword>
<dbReference type="Pfam" id="PF00560">
    <property type="entry name" value="LRR_1"/>
    <property type="match status" value="1"/>
</dbReference>
<dbReference type="Pfam" id="PF01190">
    <property type="entry name" value="Pollen_Ole_e_1"/>
    <property type="match status" value="1"/>
</dbReference>
<feature type="region of interest" description="Disordered" evidence="11">
    <location>
        <begin position="266"/>
        <end position="294"/>
    </location>
</feature>
<comment type="subcellular location">
    <subcellularLocation>
        <location evidence="10">Endomembrane system</location>
        <topology evidence="10">Single-pass type I membrane protein</topology>
    </subcellularLocation>
    <subcellularLocation>
        <location evidence="1">Secreted</location>
        <location evidence="1">Cell wall</location>
    </subcellularLocation>
</comment>
<keyword evidence="2" id="KW-0964">Secreted</keyword>
<dbReference type="GO" id="GO:0012505">
    <property type="term" value="C:endomembrane system"/>
    <property type="evidence" value="ECO:0007669"/>
    <property type="project" value="UniProtKB-SubCell"/>
</dbReference>
<evidence type="ECO:0000256" key="10">
    <source>
        <dbReference type="ARBA" id="ARBA00046288"/>
    </source>
</evidence>
<dbReference type="InterPro" id="IPR001611">
    <property type="entry name" value="Leu-rich_rpt"/>
</dbReference>
<organism evidence="15 16">
    <name type="scientific">Hevea brasiliensis</name>
    <name type="common">Para rubber tree</name>
    <name type="synonym">Siphonia brasiliensis</name>
    <dbReference type="NCBI Taxonomy" id="3981"/>
    <lineage>
        <taxon>Eukaryota</taxon>
        <taxon>Viridiplantae</taxon>
        <taxon>Streptophyta</taxon>
        <taxon>Embryophyta</taxon>
        <taxon>Tracheophyta</taxon>
        <taxon>Spermatophyta</taxon>
        <taxon>Magnoliopsida</taxon>
        <taxon>eudicotyledons</taxon>
        <taxon>Gunneridae</taxon>
        <taxon>Pentapetalae</taxon>
        <taxon>rosids</taxon>
        <taxon>fabids</taxon>
        <taxon>Malpighiales</taxon>
        <taxon>Euphorbiaceae</taxon>
        <taxon>Crotonoideae</taxon>
        <taxon>Micrandreae</taxon>
        <taxon>Hevea</taxon>
    </lineage>
</organism>
<comment type="similarity">
    <text evidence="9">Belongs to the polygalacturonase-inhibiting protein family.</text>
</comment>
<evidence type="ECO:0000256" key="7">
    <source>
        <dbReference type="ARBA" id="ARBA00022989"/>
    </source>
</evidence>
<comment type="caution">
    <text evidence="15">The sequence shown here is derived from an EMBL/GenBank/DDBJ whole genome shotgun (WGS) entry which is preliminary data.</text>
</comment>
<protein>
    <recommendedName>
        <fullName evidence="14">Protein kinase domain-containing protein</fullName>
    </recommendedName>
</protein>
<proteinExistence type="inferred from homology"/>
<evidence type="ECO:0000256" key="4">
    <source>
        <dbReference type="ARBA" id="ARBA00022692"/>
    </source>
</evidence>
<dbReference type="FunFam" id="3.30.200.20:FF:000489">
    <property type="entry name" value="Inactive receptor-like serine/threonine-protein kinase"/>
    <property type="match status" value="1"/>
</dbReference>
<gene>
    <name evidence="15" type="ORF">GH714_037321</name>
</gene>
<dbReference type="Gene3D" id="1.10.510.10">
    <property type="entry name" value="Transferase(Phosphotransferase) domain 1"/>
    <property type="match status" value="1"/>
</dbReference>
<evidence type="ECO:0000256" key="6">
    <source>
        <dbReference type="ARBA" id="ARBA00022737"/>
    </source>
</evidence>
<feature type="chain" id="PRO_5025633974" description="Protein kinase domain-containing protein" evidence="13">
    <location>
        <begin position="28"/>
        <end position="830"/>
    </location>
</feature>
<evidence type="ECO:0000256" key="1">
    <source>
        <dbReference type="ARBA" id="ARBA00004191"/>
    </source>
</evidence>
<keyword evidence="4 12" id="KW-0812">Transmembrane</keyword>
<dbReference type="Gene3D" id="3.30.200.20">
    <property type="entry name" value="Phosphorylase Kinase, domain 1"/>
    <property type="match status" value="1"/>
</dbReference>
<dbReference type="AlphaFoldDB" id="A0A6A6L4H2"/>
<evidence type="ECO:0000259" key="14">
    <source>
        <dbReference type="PROSITE" id="PS50011"/>
    </source>
</evidence>
<dbReference type="PANTHER" id="PTHR46084">
    <property type="entry name" value="PROTEIN MALE DISCOVERER 2"/>
    <property type="match status" value="1"/>
</dbReference>
<evidence type="ECO:0000256" key="3">
    <source>
        <dbReference type="ARBA" id="ARBA00022614"/>
    </source>
</evidence>
<evidence type="ECO:0000256" key="12">
    <source>
        <dbReference type="SAM" id="Phobius"/>
    </source>
</evidence>
<dbReference type="Proteomes" id="UP000467840">
    <property type="component" value="Chromosome 7"/>
</dbReference>
<keyword evidence="5 13" id="KW-0732">Signal</keyword>
<dbReference type="PANTHER" id="PTHR46084:SF4">
    <property type="entry name" value="PROTEIN KINASE DOMAIN-CONTAINING PROTEIN"/>
    <property type="match status" value="1"/>
</dbReference>
<feature type="transmembrane region" description="Helical" evidence="12">
    <location>
        <begin position="299"/>
        <end position="321"/>
    </location>
</feature>
<keyword evidence="8 12" id="KW-0472">Membrane</keyword>
<dbReference type="FunFam" id="3.80.10.10:FF:000400">
    <property type="entry name" value="Nuclear pore complex protein NUP107"/>
    <property type="match status" value="1"/>
</dbReference>
<evidence type="ECO:0000256" key="5">
    <source>
        <dbReference type="ARBA" id="ARBA00022729"/>
    </source>
</evidence>
<dbReference type="InterPro" id="IPR011009">
    <property type="entry name" value="Kinase-like_dom_sf"/>
</dbReference>
<keyword evidence="2" id="KW-0134">Cell wall</keyword>
<feature type="signal peptide" evidence="13">
    <location>
        <begin position="1"/>
        <end position="27"/>
    </location>
</feature>
<dbReference type="EMBL" id="JAAGAX010000013">
    <property type="protein sequence ID" value="KAF2296302.1"/>
    <property type="molecule type" value="Genomic_DNA"/>
</dbReference>
<dbReference type="Gene3D" id="3.80.10.10">
    <property type="entry name" value="Ribonuclease Inhibitor"/>
    <property type="match status" value="1"/>
</dbReference>
<accession>A0A6A6L4H2</accession>
<sequence length="830" mass="91674">MDRRNWKFNRFGVLLLFSSTTTSFCVGRSTKKVCYVFTFGFLFLSWQSGEKELVKFGGVFTGLALLKFSERIVSDPFDALKNWKDEDGVVNPCSWFGVECSDGKVVILNLKDLCLGGTLAPDLRNLVHIKSIILRNNSFTGIIPEGIGELKELEVLDFGLNNFTGPLPPDLGSNLSLTILLLDNNRLLGNLSPEIHHLKTHSEFQADENQLASAAKGSSCNKRSAIWNAVQAENAINKRQLLAASAPGVNESPYLRGHKFVPLTPTESGNAPPSIVAPPSLPLPPPLEPNPPSSSKSHVAIIAGAIGGALLVMSIIVIYICKVNKATVKPWATGLSGQLQKAFITGVPKLKRSELEAGCEDFSNVIGSSPIGTLYKGTLSSGVEIAVASVAVTSSKDWPKHLEGQFRKKIETLSKVNHKNFINLLGYCEEEEPLTRMLVFEYAPNGTLFEHLHIKESEHLDWAMRLRIGMGMAYCLEHMHQLNPPVTHNNLNSSAISLTEDYAAKISDFSFSNVITATEMESCGKKFLDTPMAHPDSNVYSFGVILFEMITGRIPYSVDNGTLEDWASDYLRGDQSLKDMVDPTLDSFEEEKVERIGEVIKSCAHPDPEQRPAMREVTARLREITGINWMQQPQNFLLYGGQSLKFHHRMLAKRETRLSLLPSAFSCCPLAFPSISAYENAPTKPAEKEVDVVVEGMVYCQSCDHYGSWSFNGAEPIPSAKVSVICKNHKKQVSYYKAYETNEHGYFFAQLDGFKMENNILDHPLQSCHVKLVSSPLANCSLLSNVNYGINGAPLRYENKILRGSHYEAVIYGAGPLAFRPANCSPETRV</sequence>
<evidence type="ECO:0000313" key="16">
    <source>
        <dbReference type="Proteomes" id="UP000467840"/>
    </source>
</evidence>
<feature type="compositionally biased region" description="Pro residues" evidence="11">
    <location>
        <begin position="275"/>
        <end position="292"/>
    </location>
</feature>
<dbReference type="Pfam" id="PF07714">
    <property type="entry name" value="PK_Tyr_Ser-Thr"/>
    <property type="match status" value="1"/>
</dbReference>
<evidence type="ECO:0000256" key="2">
    <source>
        <dbReference type="ARBA" id="ARBA00022512"/>
    </source>
</evidence>
<name>A0A6A6L4H2_HEVBR</name>
<evidence type="ECO:0000256" key="9">
    <source>
        <dbReference type="ARBA" id="ARBA00038043"/>
    </source>
</evidence>
<dbReference type="InterPro" id="IPR032675">
    <property type="entry name" value="LRR_dom_sf"/>
</dbReference>
<dbReference type="PROSITE" id="PS50011">
    <property type="entry name" value="PROTEIN_KINASE_DOM"/>
    <property type="match status" value="1"/>
</dbReference>
<keyword evidence="3" id="KW-0433">Leucine-rich repeat</keyword>
<dbReference type="GO" id="GO:0005524">
    <property type="term" value="F:ATP binding"/>
    <property type="evidence" value="ECO:0007669"/>
    <property type="project" value="InterPro"/>
</dbReference>
<dbReference type="SUPFAM" id="SSF52058">
    <property type="entry name" value="L domain-like"/>
    <property type="match status" value="1"/>
</dbReference>
<feature type="domain" description="Protein kinase" evidence="14">
    <location>
        <begin position="360"/>
        <end position="637"/>
    </location>
</feature>
<dbReference type="InterPro" id="IPR013210">
    <property type="entry name" value="LRR_N_plant-typ"/>
</dbReference>
<evidence type="ECO:0000256" key="8">
    <source>
        <dbReference type="ARBA" id="ARBA00023136"/>
    </source>
</evidence>
<dbReference type="InterPro" id="IPR001245">
    <property type="entry name" value="Ser-Thr/Tyr_kinase_cat_dom"/>
</dbReference>
<keyword evidence="7 12" id="KW-1133">Transmembrane helix</keyword>
<evidence type="ECO:0000256" key="11">
    <source>
        <dbReference type="SAM" id="MobiDB-lite"/>
    </source>
</evidence>
<reference evidence="15 16" key="1">
    <citation type="journal article" date="2020" name="Mol. Plant">
        <title>The Chromosome-Based Rubber Tree Genome Provides New Insights into Spurge Genome Evolution and Rubber Biosynthesis.</title>
        <authorList>
            <person name="Liu J."/>
            <person name="Shi C."/>
            <person name="Shi C.C."/>
            <person name="Li W."/>
            <person name="Zhang Q.J."/>
            <person name="Zhang Y."/>
            <person name="Li K."/>
            <person name="Lu H.F."/>
            <person name="Shi C."/>
            <person name="Zhu S.T."/>
            <person name="Xiao Z.Y."/>
            <person name="Nan H."/>
            <person name="Yue Y."/>
            <person name="Zhu X.G."/>
            <person name="Wu Y."/>
            <person name="Hong X.N."/>
            <person name="Fan G.Y."/>
            <person name="Tong Y."/>
            <person name="Zhang D."/>
            <person name="Mao C.L."/>
            <person name="Liu Y.L."/>
            <person name="Hao S.J."/>
            <person name="Liu W.Q."/>
            <person name="Lv M.Q."/>
            <person name="Zhang H.B."/>
            <person name="Liu Y."/>
            <person name="Hu-Tang G.R."/>
            <person name="Wang J.P."/>
            <person name="Wang J.H."/>
            <person name="Sun Y.H."/>
            <person name="Ni S.B."/>
            <person name="Chen W.B."/>
            <person name="Zhang X.C."/>
            <person name="Jiao Y.N."/>
            <person name="Eichler E.E."/>
            <person name="Li G.H."/>
            <person name="Liu X."/>
            <person name="Gao L.Z."/>
        </authorList>
    </citation>
    <scope>NUCLEOTIDE SEQUENCE [LARGE SCALE GENOMIC DNA]</scope>
    <source>
        <strain evidence="16">cv. GT1</strain>
        <tissue evidence="15">Leaf</tissue>
    </source>
</reference>
<keyword evidence="16" id="KW-1185">Reference proteome</keyword>
<evidence type="ECO:0000256" key="13">
    <source>
        <dbReference type="SAM" id="SignalP"/>
    </source>
</evidence>
<dbReference type="InterPro" id="IPR000719">
    <property type="entry name" value="Prot_kinase_dom"/>
</dbReference>
<evidence type="ECO:0000313" key="15">
    <source>
        <dbReference type="EMBL" id="KAF2296302.1"/>
    </source>
</evidence>
<dbReference type="SUPFAM" id="SSF56112">
    <property type="entry name" value="Protein kinase-like (PK-like)"/>
    <property type="match status" value="1"/>
</dbReference>
<dbReference type="GO" id="GO:0004672">
    <property type="term" value="F:protein kinase activity"/>
    <property type="evidence" value="ECO:0007669"/>
    <property type="project" value="InterPro"/>
</dbReference>